<accession>A0ABS2HCN3</accession>
<organism evidence="1 2">
    <name type="scientific">Vibrio ulleungensis</name>
    <dbReference type="NCBI Taxonomy" id="2807619"/>
    <lineage>
        <taxon>Bacteria</taxon>
        <taxon>Pseudomonadati</taxon>
        <taxon>Pseudomonadota</taxon>
        <taxon>Gammaproteobacteria</taxon>
        <taxon>Vibrionales</taxon>
        <taxon>Vibrionaceae</taxon>
        <taxon>Vibrio</taxon>
    </lineage>
</organism>
<comment type="caution">
    <text evidence="1">The sequence shown here is derived from an EMBL/GenBank/DDBJ whole genome shotgun (WGS) entry which is preliminary data.</text>
</comment>
<dbReference type="InterPro" id="IPR009874">
    <property type="entry name" value="DUF1428"/>
</dbReference>
<name>A0ABS2HCN3_9VIBR</name>
<dbReference type="PIRSF" id="PIRSF007028">
    <property type="entry name" value="UCP007028"/>
    <property type="match status" value="1"/>
</dbReference>
<dbReference type="Proteomes" id="UP000809621">
    <property type="component" value="Unassembled WGS sequence"/>
</dbReference>
<dbReference type="SUPFAM" id="SSF54909">
    <property type="entry name" value="Dimeric alpha+beta barrel"/>
    <property type="match status" value="1"/>
</dbReference>
<sequence length="115" mass="13089">MEYIDAFMAAVPKHDQRGYLDHAKQAAVLFKKYGAIRVVENWGDDLPEGDLTSMPMAVQCQPNETVVLSWVIWPSKAVRDEGMSKLFSDPEMQEMELPFDSSRLIYGGFQVIMDE</sequence>
<dbReference type="InterPro" id="IPR011008">
    <property type="entry name" value="Dimeric_a/b-barrel"/>
</dbReference>
<dbReference type="Pfam" id="PF07237">
    <property type="entry name" value="DUF1428"/>
    <property type="match status" value="1"/>
</dbReference>
<dbReference type="RefSeq" id="WP_205156472.1">
    <property type="nucleotide sequence ID" value="NZ_JAFEUM010000001.1"/>
</dbReference>
<evidence type="ECO:0000313" key="2">
    <source>
        <dbReference type="Proteomes" id="UP000809621"/>
    </source>
</evidence>
<gene>
    <name evidence="1" type="ORF">JQC93_00210</name>
</gene>
<reference evidence="1 2" key="1">
    <citation type="submission" date="2021-02" db="EMBL/GenBank/DDBJ databases">
        <authorList>
            <person name="Park J.-S."/>
        </authorList>
    </citation>
    <scope>NUCLEOTIDE SEQUENCE [LARGE SCALE GENOMIC DNA]</scope>
    <source>
        <strain evidence="1 2">188UL20-2</strain>
    </source>
</reference>
<evidence type="ECO:0000313" key="1">
    <source>
        <dbReference type="EMBL" id="MBM7034809.1"/>
    </source>
</evidence>
<dbReference type="EMBL" id="JAFEUM010000001">
    <property type="protein sequence ID" value="MBM7034809.1"/>
    <property type="molecule type" value="Genomic_DNA"/>
</dbReference>
<dbReference type="Gene3D" id="3.30.70.100">
    <property type="match status" value="1"/>
</dbReference>
<proteinExistence type="predicted"/>
<keyword evidence="2" id="KW-1185">Reference proteome</keyword>
<protein>
    <submittedName>
        <fullName evidence="1">DUF1428 domain-containing protein</fullName>
    </submittedName>
</protein>